<dbReference type="InterPro" id="IPR026004">
    <property type="entry name" value="Septum_form"/>
</dbReference>
<keyword evidence="1" id="KW-0732">Signal</keyword>
<feature type="chain" id="PRO_5045904866" description="Septum formation-related domain-containing protein" evidence="1">
    <location>
        <begin position="22"/>
        <end position="264"/>
    </location>
</feature>
<proteinExistence type="predicted"/>
<dbReference type="PROSITE" id="PS51257">
    <property type="entry name" value="PROKAR_LIPOPROTEIN"/>
    <property type="match status" value="1"/>
</dbReference>
<evidence type="ECO:0000313" key="3">
    <source>
        <dbReference type="EMBL" id="GAA4107840.1"/>
    </source>
</evidence>
<reference evidence="4" key="1">
    <citation type="journal article" date="2019" name="Int. J. Syst. Evol. Microbiol.">
        <title>The Global Catalogue of Microorganisms (GCM) 10K type strain sequencing project: providing services to taxonomists for standard genome sequencing and annotation.</title>
        <authorList>
            <consortium name="The Broad Institute Genomics Platform"/>
            <consortium name="The Broad Institute Genome Sequencing Center for Infectious Disease"/>
            <person name="Wu L."/>
            <person name="Ma J."/>
        </authorList>
    </citation>
    <scope>NUCLEOTIDE SEQUENCE [LARGE SCALE GENOMIC DNA]</scope>
    <source>
        <strain evidence="4">JCM 16703</strain>
    </source>
</reference>
<evidence type="ECO:0000313" key="4">
    <source>
        <dbReference type="Proteomes" id="UP001501495"/>
    </source>
</evidence>
<dbReference type="Pfam" id="PF13845">
    <property type="entry name" value="Septum_form"/>
    <property type="match status" value="2"/>
</dbReference>
<organism evidence="3 4">
    <name type="scientific">Nocardioides fonticola</name>
    <dbReference type="NCBI Taxonomy" id="450363"/>
    <lineage>
        <taxon>Bacteria</taxon>
        <taxon>Bacillati</taxon>
        <taxon>Actinomycetota</taxon>
        <taxon>Actinomycetes</taxon>
        <taxon>Propionibacteriales</taxon>
        <taxon>Nocardioidaceae</taxon>
        <taxon>Nocardioides</taxon>
    </lineage>
</organism>
<gene>
    <name evidence="3" type="ORF">GCM10022215_01110</name>
</gene>
<dbReference type="EMBL" id="BAAAZH010000001">
    <property type="protein sequence ID" value="GAA4107840.1"/>
    <property type="molecule type" value="Genomic_DNA"/>
</dbReference>
<evidence type="ECO:0000259" key="2">
    <source>
        <dbReference type="Pfam" id="PF13845"/>
    </source>
</evidence>
<dbReference type="Proteomes" id="UP001501495">
    <property type="component" value="Unassembled WGS sequence"/>
</dbReference>
<dbReference type="RefSeq" id="WP_344731226.1">
    <property type="nucleotide sequence ID" value="NZ_BAAAZH010000001.1"/>
</dbReference>
<name>A0ABP7X927_9ACTN</name>
<keyword evidence="4" id="KW-1185">Reference proteome</keyword>
<accession>A0ABP7X927</accession>
<feature type="domain" description="Septum formation-related" evidence="2">
    <location>
        <begin position="125"/>
        <end position="258"/>
    </location>
</feature>
<feature type="domain" description="Septum formation-related" evidence="2">
    <location>
        <begin position="19"/>
        <end position="118"/>
    </location>
</feature>
<feature type="signal peptide" evidence="1">
    <location>
        <begin position="1"/>
        <end position="21"/>
    </location>
</feature>
<protein>
    <recommendedName>
        <fullName evidence="2">Septum formation-related domain-containing protein</fullName>
    </recommendedName>
</protein>
<comment type="caution">
    <text evidence="3">The sequence shown here is derived from an EMBL/GenBank/DDBJ whole genome shotgun (WGS) entry which is preliminary data.</text>
</comment>
<evidence type="ECO:0000256" key="1">
    <source>
        <dbReference type="SAM" id="SignalP"/>
    </source>
</evidence>
<sequence length="264" mass="28952">MRSVLLAGLLTLALAGCGGTAQEQGSHADPDQVDAVAVPTVGACRDLTGADLALPTNASRTVPCTEDHTAVTIEAEELPEDLADLDVDDPQIVQWVGRTCTTAFERYLGAEESTAMRTILDWVWFRPSDAAWDDGARWYRCDLTGGAPGARPLALPADAEGLLAGVPQDRWMACARGDRVDDAPRVPCTRPHDWRAVTTIKLGEPDDPYPGDSVSEKRTSAFCQDSVAAWLRYPETFDFGYTWFHRAEWERGNRRSVCWAMTTH</sequence>